<dbReference type="OrthoDB" id="675198at2"/>
<dbReference type="InterPro" id="IPR041218">
    <property type="entry name" value="DUF5606"/>
</dbReference>
<dbReference type="Proteomes" id="UP000199041">
    <property type="component" value="Unassembled WGS sequence"/>
</dbReference>
<evidence type="ECO:0000313" key="5">
    <source>
        <dbReference type="Proteomes" id="UP000199041"/>
    </source>
</evidence>
<evidence type="ECO:0000313" key="4">
    <source>
        <dbReference type="EMBL" id="SDZ82989.1"/>
    </source>
</evidence>
<feature type="domain" description="DUF6852" evidence="3">
    <location>
        <begin position="52"/>
        <end position="117"/>
    </location>
</feature>
<protein>
    <submittedName>
        <fullName evidence="4">Uncharacterized protein</fullName>
    </submittedName>
</protein>
<proteinExistence type="predicted"/>
<evidence type="ECO:0000259" key="2">
    <source>
        <dbReference type="Pfam" id="PF18347"/>
    </source>
</evidence>
<evidence type="ECO:0000256" key="1">
    <source>
        <dbReference type="SAM" id="MobiDB-lite"/>
    </source>
</evidence>
<feature type="region of interest" description="Disordered" evidence="1">
    <location>
        <begin position="128"/>
        <end position="190"/>
    </location>
</feature>
<keyword evidence="5" id="KW-1185">Reference proteome</keyword>
<accession>A0A1H3W775</accession>
<dbReference type="Pfam" id="PF18347">
    <property type="entry name" value="DUF5606"/>
    <property type="match status" value="1"/>
</dbReference>
<dbReference type="InterPro" id="IPR049280">
    <property type="entry name" value="DUF6852"/>
</dbReference>
<reference evidence="4 5" key="1">
    <citation type="submission" date="2016-10" db="EMBL/GenBank/DDBJ databases">
        <authorList>
            <person name="de Groot N.N."/>
        </authorList>
    </citation>
    <scope>NUCLEOTIDE SEQUENCE [LARGE SCALE GENOMIC DNA]</scope>
    <source>
        <strain evidence="4 5">Vu-144</strain>
    </source>
</reference>
<gene>
    <name evidence="4" type="ORF">SAMN05192529_102194</name>
</gene>
<dbReference type="Pfam" id="PF21186">
    <property type="entry name" value="DUF6852"/>
    <property type="match status" value="1"/>
</dbReference>
<dbReference type="STRING" id="551991.SAMN05192529_102194"/>
<dbReference type="InterPro" id="IPR049282">
    <property type="entry name" value="BVU_3817_N_sf"/>
</dbReference>
<dbReference type="EMBL" id="FNQY01000002">
    <property type="protein sequence ID" value="SDZ82989.1"/>
    <property type="molecule type" value="Genomic_DNA"/>
</dbReference>
<evidence type="ECO:0000259" key="3">
    <source>
        <dbReference type="Pfam" id="PF21186"/>
    </source>
</evidence>
<dbReference type="AlphaFoldDB" id="A0A1H3W775"/>
<name>A0A1H3W775_9BACT</name>
<feature type="domain" description="DUF5606" evidence="2">
    <location>
        <begin position="5"/>
        <end position="49"/>
    </location>
</feature>
<dbReference type="RefSeq" id="WP_091393267.1">
    <property type="nucleotide sequence ID" value="NZ_FNQY01000002.1"/>
</dbReference>
<dbReference type="Gene3D" id="2.30.30.730">
    <property type="match status" value="1"/>
</dbReference>
<dbReference type="Gene3D" id="1.10.10.1650">
    <property type="match status" value="1"/>
</dbReference>
<sequence length="190" mass="21098">MEYNKIISVTGLGGLFELIGSKADGAIVRSLEDKTTKFASSRSHHFSHLESIEVYTIRENVNLIEVFRAMQAAGKPIPDYKDIAAVKAYFTDVYPDMDFERVYTSDMKKMVRWYNILVDNSVSLESSANQEVDDELEAQQAPAEQPAVEKKAKAPKKAAAKKQTAAADAKPTEEAKPKKKAAPKKKADKE</sequence>
<organism evidence="4 5">
    <name type="scientific">Arachidicoccus rhizosphaerae</name>
    <dbReference type="NCBI Taxonomy" id="551991"/>
    <lineage>
        <taxon>Bacteria</taxon>
        <taxon>Pseudomonadati</taxon>
        <taxon>Bacteroidota</taxon>
        <taxon>Chitinophagia</taxon>
        <taxon>Chitinophagales</taxon>
        <taxon>Chitinophagaceae</taxon>
        <taxon>Arachidicoccus</taxon>
    </lineage>
</organism>
<dbReference type="InterPro" id="IPR049281">
    <property type="entry name" value="BVU_3817-like_C_sf"/>
</dbReference>